<accession>A0A8R1UCU4</accession>
<feature type="region of interest" description="Disordered" evidence="1">
    <location>
        <begin position="113"/>
        <end position="287"/>
    </location>
</feature>
<feature type="region of interest" description="Disordered" evidence="1">
    <location>
        <begin position="307"/>
        <end position="326"/>
    </location>
</feature>
<gene>
    <name evidence="2" type="primary">WBGene00109156</name>
</gene>
<feature type="compositionally biased region" description="Basic and acidic residues" evidence="1">
    <location>
        <begin position="177"/>
        <end position="193"/>
    </location>
</feature>
<name>A0A2A6BJU6_PRIPA</name>
<reference evidence="3" key="1">
    <citation type="journal article" date="2008" name="Nat. Genet.">
        <title>The Pristionchus pacificus genome provides a unique perspective on nematode lifestyle and parasitism.</title>
        <authorList>
            <person name="Dieterich C."/>
            <person name="Clifton S.W."/>
            <person name="Schuster L.N."/>
            <person name="Chinwalla A."/>
            <person name="Delehaunty K."/>
            <person name="Dinkelacker I."/>
            <person name="Fulton L."/>
            <person name="Fulton R."/>
            <person name="Godfrey J."/>
            <person name="Minx P."/>
            <person name="Mitreva M."/>
            <person name="Roeseler W."/>
            <person name="Tian H."/>
            <person name="Witte H."/>
            <person name="Yang S.P."/>
            <person name="Wilson R.K."/>
            <person name="Sommer R.J."/>
        </authorList>
    </citation>
    <scope>NUCLEOTIDE SEQUENCE [LARGE SCALE GENOMIC DNA]</scope>
    <source>
        <strain evidence="3">PS312</strain>
    </source>
</reference>
<feature type="compositionally biased region" description="Acidic residues" evidence="1">
    <location>
        <begin position="194"/>
        <end position="205"/>
    </location>
</feature>
<evidence type="ECO:0000256" key="1">
    <source>
        <dbReference type="SAM" id="MobiDB-lite"/>
    </source>
</evidence>
<protein>
    <submittedName>
        <fullName evidence="2">Uncharacterized protein</fullName>
    </submittedName>
</protein>
<feature type="compositionally biased region" description="Basic and acidic residues" evidence="1">
    <location>
        <begin position="412"/>
        <end position="441"/>
    </location>
</feature>
<evidence type="ECO:0000313" key="3">
    <source>
        <dbReference type="Proteomes" id="UP000005239"/>
    </source>
</evidence>
<evidence type="ECO:0000313" key="2">
    <source>
        <dbReference type="EnsemblMetazoa" id="PPA19602.1"/>
    </source>
</evidence>
<feature type="compositionally biased region" description="Basic and acidic residues" evidence="1">
    <location>
        <begin position="356"/>
        <end position="365"/>
    </location>
</feature>
<feature type="compositionally biased region" description="Acidic residues" evidence="1">
    <location>
        <begin position="238"/>
        <end position="251"/>
    </location>
</feature>
<feature type="compositionally biased region" description="Acidic residues" evidence="1">
    <location>
        <begin position="217"/>
        <end position="230"/>
    </location>
</feature>
<feature type="compositionally biased region" description="Basic and acidic residues" evidence="1">
    <location>
        <begin position="387"/>
        <end position="405"/>
    </location>
</feature>
<sequence length="692" mass="78728">MTTRLFYYTAKPEYGLVPESCLNPADHNRKTAGDVYRFEQDTKNGKKEYRAMLLVKGTKKALKPLFDLLVGTDDVLGVVCPSELIGPDGKRLPKLPPKYEPPRKIAIPVKPSEKARLKDGKATTSAKKCIDPSPRTVGTRRSQRIAGFQENAAKNEYGAVPSRNGKRQRVEEDEENEPARQKAKKEITGRKDDEAEEEKEEEEEQKIDKEDRTPSNEGEENQNDGETEGEEAMKSLIPDDDPPMEDRDEERESVGGSSIEAPEETTMNPTDEEKEEEANAVQGAALETVEVEEIKKKYEELRKKVEEMEKREQESKKEEQMKKRENELMKEELEELRKTVEESKRPAVITIDDDAVEIKQERDAAEGGEPMDNQQKILEMMTLLYKDVQEMKERERKKAEVEAQKARVPPPPRRDEPAIKNEATDVPVDDRSMEEREEAVHAGDSQAGSPPEINASADNSTRDEREANDESELNQQFQDQFVHEQFWPMEQQHPQDHEDAEGTKLCHIGSSLMLENESTLDVANVEDHIIYFGSEGADCEQACLIGERKGLESLAAFQFVEILNGSGEMNKPPSNVFALSCVYQKPGQTGFLPPMAKVSEEAQNWPQFRRTDEYGNHCGESFAVLIRRIKTTDEDLDYIEVSIIRGSPDSFTVIEEFKRTQFLYHKDVKNMRDNMIELNAIQVFSHGTPTQR</sequence>
<keyword evidence="3" id="KW-1185">Reference proteome</keyword>
<accession>A0A2A6BJU6</accession>
<proteinExistence type="predicted"/>
<feature type="region of interest" description="Disordered" evidence="1">
    <location>
        <begin position="351"/>
        <end position="472"/>
    </location>
</feature>
<reference evidence="2" key="2">
    <citation type="submission" date="2022-06" db="UniProtKB">
        <authorList>
            <consortium name="EnsemblMetazoa"/>
        </authorList>
    </citation>
    <scope>IDENTIFICATION</scope>
    <source>
        <strain evidence="2">PS312</strain>
    </source>
</reference>
<organism evidence="2 3">
    <name type="scientific">Pristionchus pacificus</name>
    <name type="common">Parasitic nematode worm</name>
    <dbReference type="NCBI Taxonomy" id="54126"/>
    <lineage>
        <taxon>Eukaryota</taxon>
        <taxon>Metazoa</taxon>
        <taxon>Ecdysozoa</taxon>
        <taxon>Nematoda</taxon>
        <taxon>Chromadorea</taxon>
        <taxon>Rhabditida</taxon>
        <taxon>Rhabditina</taxon>
        <taxon>Diplogasteromorpha</taxon>
        <taxon>Diplogasteroidea</taxon>
        <taxon>Neodiplogasteridae</taxon>
        <taxon>Pristionchus</taxon>
    </lineage>
</organism>
<dbReference type="Proteomes" id="UP000005239">
    <property type="component" value="Unassembled WGS sequence"/>
</dbReference>
<dbReference type="AlphaFoldDB" id="A0A2A6BJU6"/>
<dbReference type="EnsemblMetazoa" id="PPA19602.1">
    <property type="protein sequence ID" value="PPA19602.1"/>
    <property type="gene ID" value="WBGene00109156"/>
</dbReference>